<evidence type="ECO:0000256" key="1">
    <source>
        <dbReference type="ARBA" id="ARBA00007523"/>
    </source>
</evidence>
<keyword evidence="5" id="KW-0411">Iron-sulfur</keyword>
<dbReference type="SUPFAM" id="SSF140490">
    <property type="entry name" value="Nqo1C-terminal domain-like"/>
    <property type="match status" value="1"/>
</dbReference>
<dbReference type="SUPFAM" id="SSF142984">
    <property type="entry name" value="Nqo1 middle domain-like"/>
    <property type="match status" value="1"/>
</dbReference>
<dbReference type="InterPro" id="IPR019575">
    <property type="entry name" value="Nuop51_4Fe4S-bd"/>
</dbReference>
<evidence type="ECO:0000256" key="6">
    <source>
        <dbReference type="SAM" id="MobiDB-lite"/>
    </source>
</evidence>
<evidence type="ECO:0000256" key="5">
    <source>
        <dbReference type="ARBA" id="ARBA00023014"/>
    </source>
</evidence>
<dbReference type="Gene3D" id="1.20.1440.230">
    <property type="entry name" value="NADH-ubiquinone oxidoreductase 51kDa subunit, iron-sulphur binding domain"/>
    <property type="match status" value="1"/>
</dbReference>
<evidence type="ECO:0000256" key="3">
    <source>
        <dbReference type="ARBA" id="ARBA00022723"/>
    </source>
</evidence>
<dbReference type="InterPro" id="IPR037225">
    <property type="entry name" value="Nuo51_FMN-bd_sf"/>
</dbReference>
<proteinExistence type="inferred from homology"/>
<keyword evidence="2" id="KW-0004">4Fe-4S</keyword>
<sequence>MTPSPSEIIELAAGLRGRGGAGFPTATKLASVRRAAAPRTVVANGEEGEPGSLKDRWLLRERPELVLEGLRLAAVAIEADRSVVYFSDQAAEQSVIRLAPPTVEIIRVAPRYVAGEETSIVRVLDGGPALPLAKPPRPYEQGVLVLNVESLARLARRAAGESDPPLLATLTGGGRPATLHEVHPGTTLRALTEAHTPDPVRGVLAGGLFGGFLTTLDVEVSHDGLAAAGSALGCGAFRVLGPDDCPVAVAAAALDYLAGQSAQQCGACIRGTDALSATVAALRAGTATAADLDLLATRASRLPGRGACGLPDAAARLATSLLTVFPAVVRRHLIPGCEACRLPVDLHATSTSAPPQPARRLDQHTTSTSAPPQPARHLDQHTTPTSPPPRPARDLDQHAIEGVRA</sequence>
<protein>
    <submittedName>
        <fullName evidence="9">NADH-ubiquinone oxidoreductase-F iron-sulfur binding region domain-containing protein</fullName>
    </submittedName>
</protein>
<feature type="domain" description="NADH-ubiquinone oxidoreductase 51kDa subunit FMN-binding" evidence="7">
    <location>
        <begin position="13"/>
        <end position="154"/>
    </location>
</feature>
<dbReference type="Proteomes" id="UP001602245">
    <property type="component" value="Unassembled WGS sequence"/>
</dbReference>
<evidence type="ECO:0000256" key="4">
    <source>
        <dbReference type="ARBA" id="ARBA00023004"/>
    </source>
</evidence>
<keyword evidence="4" id="KW-0408">Iron</keyword>
<feature type="domain" description="NADH-ubiquinone oxidoreductase 51kDa subunit iron-sulphur binding" evidence="8">
    <location>
        <begin position="249"/>
        <end position="332"/>
    </location>
</feature>
<dbReference type="InterPro" id="IPR011538">
    <property type="entry name" value="Nuo51_FMN-bd"/>
</dbReference>
<dbReference type="SUPFAM" id="SSF142019">
    <property type="entry name" value="Nqo1 FMN-binding domain-like"/>
    <property type="match status" value="1"/>
</dbReference>
<dbReference type="Pfam" id="PF01512">
    <property type="entry name" value="Complex1_51K"/>
    <property type="match status" value="1"/>
</dbReference>
<keyword evidence="3" id="KW-0479">Metal-binding</keyword>
<dbReference type="InterPro" id="IPR037207">
    <property type="entry name" value="Nuop51_4Fe4S-bd_sf"/>
</dbReference>
<evidence type="ECO:0000259" key="7">
    <source>
        <dbReference type="Pfam" id="PF01512"/>
    </source>
</evidence>
<feature type="compositionally biased region" description="Basic and acidic residues" evidence="6">
    <location>
        <begin position="391"/>
        <end position="405"/>
    </location>
</feature>
<dbReference type="PANTHER" id="PTHR43578:SF3">
    <property type="entry name" value="NADH-QUINONE OXIDOREDUCTASE SUBUNIT F"/>
    <property type="match status" value="1"/>
</dbReference>
<organism evidence="9 10">
    <name type="scientific">Paractinoplanes globisporus</name>
    <dbReference type="NCBI Taxonomy" id="113565"/>
    <lineage>
        <taxon>Bacteria</taxon>
        <taxon>Bacillati</taxon>
        <taxon>Actinomycetota</taxon>
        <taxon>Actinomycetes</taxon>
        <taxon>Micromonosporales</taxon>
        <taxon>Micromonosporaceae</taxon>
        <taxon>Paractinoplanes</taxon>
    </lineage>
</organism>
<dbReference type="EMBL" id="JBIAZU010000002">
    <property type="protein sequence ID" value="MFF5289842.1"/>
    <property type="molecule type" value="Genomic_DNA"/>
</dbReference>
<reference evidence="9 10" key="1">
    <citation type="submission" date="2024-10" db="EMBL/GenBank/DDBJ databases">
        <title>The Natural Products Discovery Center: Release of the First 8490 Sequenced Strains for Exploring Actinobacteria Biosynthetic Diversity.</title>
        <authorList>
            <person name="Kalkreuter E."/>
            <person name="Kautsar S.A."/>
            <person name="Yang D."/>
            <person name="Bader C.D."/>
            <person name="Teijaro C.N."/>
            <person name="Fluegel L."/>
            <person name="Davis C.M."/>
            <person name="Simpson J.R."/>
            <person name="Lauterbach L."/>
            <person name="Steele A.D."/>
            <person name="Gui C."/>
            <person name="Meng S."/>
            <person name="Li G."/>
            <person name="Viehrig K."/>
            <person name="Ye F."/>
            <person name="Su P."/>
            <person name="Kiefer A.F."/>
            <person name="Nichols A."/>
            <person name="Cepeda A.J."/>
            <person name="Yan W."/>
            <person name="Fan B."/>
            <person name="Jiang Y."/>
            <person name="Adhikari A."/>
            <person name="Zheng C.-J."/>
            <person name="Schuster L."/>
            <person name="Cowan T.M."/>
            <person name="Smanski M.J."/>
            <person name="Chevrette M.G."/>
            <person name="De Carvalho L.P.S."/>
            <person name="Shen B."/>
        </authorList>
    </citation>
    <scope>NUCLEOTIDE SEQUENCE [LARGE SCALE GENOMIC DNA]</scope>
    <source>
        <strain evidence="9 10">NPDC000087</strain>
    </source>
</reference>
<name>A0ABW6W953_9ACTN</name>
<feature type="region of interest" description="Disordered" evidence="6">
    <location>
        <begin position="348"/>
        <end position="405"/>
    </location>
</feature>
<dbReference type="Gene3D" id="3.40.50.11540">
    <property type="entry name" value="NADH-ubiquinone oxidoreductase 51kDa subunit"/>
    <property type="match status" value="1"/>
</dbReference>
<keyword evidence="10" id="KW-1185">Reference proteome</keyword>
<evidence type="ECO:0000313" key="10">
    <source>
        <dbReference type="Proteomes" id="UP001602245"/>
    </source>
</evidence>
<evidence type="ECO:0000313" key="9">
    <source>
        <dbReference type="EMBL" id="MFF5289842.1"/>
    </source>
</evidence>
<evidence type="ECO:0000259" key="8">
    <source>
        <dbReference type="Pfam" id="PF10589"/>
    </source>
</evidence>
<gene>
    <name evidence="9" type="ORF">ACFY35_10400</name>
</gene>
<evidence type="ECO:0000256" key="2">
    <source>
        <dbReference type="ARBA" id="ARBA00022485"/>
    </source>
</evidence>
<accession>A0ABW6W953</accession>
<dbReference type="Pfam" id="PF10589">
    <property type="entry name" value="NADH_4Fe-4S"/>
    <property type="match status" value="1"/>
</dbReference>
<dbReference type="PANTHER" id="PTHR43578">
    <property type="entry name" value="NADH-QUINONE OXIDOREDUCTASE SUBUNIT F"/>
    <property type="match status" value="1"/>
</dbReference>
<comment type="caution">
    <text evidence="9">The sequence shown here is derived from an EMBL/GenBank/DDBJ whole genome shotgun (WGS) entry which is preliminary data.</text>
</comment>
<dbReference type="Gene3D" id="3.10.20.600">
    <property type="match status" value="1"/>
</dbReference>
<dbReference type="RefSeq" id="WP_020511620.1">
    <property type="nucleotide sequence ID" value="NZ_JBIAZU010000002.1"/>
</dbReference>
<comment type="similarity">
    <text evidence="1">Belongs to the complex I 51 kDa subunit family.</text>
</comment>